<dbReference type="Pfam" id="PF00072">
    <property type="entry name" value="Response_reg"/>
    <property type="match status" value="1"/>
</dbReference>
<dbReference type="InterPro" id="IPR001789">
    <property type="entry name" value="Sig_transdc_resp-reg_receiver"/>
</dbReference>
<dbReference type="SMART" id="SM00342">
    <property type="entry name" value="HTH_ARAC"/>
    <property type="match status" value="1"/>
</dbReference>
<organism evidence="13 14">
    <name type="scientific">Candidatus Fusicatenibacter merdavium</name>
    <dbReference type="NCBI Taxonomy" id="2838600"/>
    <lineage>
        <taxon>Bacteria</taxon>
        <taxon>Bacillati</taxon>
        <taxon>Bacillota</taxon>
        <taxon>Clostridia</taxon>
        <taxon>Lachnospirales</taxon>
        <taxon>Lachnospiraceae</taxon>
        <taxon>Fusicatenibacter</taxon>
    </lineage>
</organism>
<comment type="subcellular location">
    <subcellularLocation>
        <location evidence="1">Cytoplasm</location>
    </subcellularLocation>
</comment>
<evidence type="ECO:0000256" key="4">
    <source>
        <dbReference type="ARBA" id="ARBA00022553"/>
    </source>
</evidence>
<dbReference type="GO" id="GO:0043565">
    <property type="term" value="F:sequence-specific DNA binding"/>
    <property type="evidence" value="ECO:0007669"/>
    <property type="project" value="InterPro"/>
</dbReference>
<evidence type="ECO:0000256" key="3">
    <source>
        <dbReference type="ARBA" id="ARBA00022490"/>
    </source>
</evidence>
<comment type="function">
    <text evidence="9">May play the central regulatory role in sporulation. It may be an element of the effector pathway responsible for the activation of sporulation genes in response to nutritional stress. Spo0A may act in concert with spo0H (a sigma factor) to control the expression of some genes that are critical to the sporulation process.</text>
</comment>
<evidence type="ECO:0000256" key="2">
    <source>
        <dbReference type="ARBA" id="ARBA00018672"/>
    </source>
</evidence>
<dbReference type="Pfam" id="PF12833">
    <property type="entry name" value="HTH_18"/>
    <property type="match status" value="1"/>
</dbReference>
<dbReference type="GO" id="GO:0000160">
    <property type="term" value="P:phosphorelay signal transduction system"/>
    <property type="evidence" value="ECO:0007669"/>
    <property type="project" value="UniProtKB-KW"/>
</dbReference>
<evidence type="ECO:0000256" key="9">
    <source>
        <dbReference type="ARBA" id="ARBA00024867"/>
    </source>
</evidence>
<protein>
    <recommendedName>
        <fullName evidence="2">Stage 0 sporulation protein A homolog</fullName>
    </recommendedName>
</protein>
<keyword evidence="3" id="KW-0963">Cytoplasm</keyword>
<keyword evidence="5" id="KW-0902">Two-component regulatory system</keyword>
<dbReference type="PANTHER" id="PTHR42713">
    <property type="entry name" value="HISTIDINE KINASE-RELATED"/>
    <property type="match status" value="1"/>
</dbReference>
<dbReference type="Gene3D" id="1.10.10.60">
    <property type="entry name" value="Homeodomain-like"/>
    <property type="match status" value="2"/>
</dbReference>
<evidence type="ECO:0000256" key="1">
    <source>
        <dbReference type="ARBA" id="ARBA00004496"/>
    </source>
</evidence>
<keyword evidence="4 10" id="KW-0597">Phosphoprotein</keyword>
<keyword evidence="8" id="KW-0804">Transcription</keyword>
<dbReference type="GO" id="GO:0003700">
    <property type="term" value="F:DNA-binding transcription factor activity"/>
    <property type="evidence" value="ECO:0007669"/>
    <property type="project" value="InterPro"/>
</dbReference>
<comment type="caution">
    <text evidence="13">The sequence shown here is derived from an EMBL/GenBank/DDBJ whole genome shotgun (WGS) entry which is preliminary data.</text>
</comment>
<dbReference type="InterPro" id="IPR018062">
    <property type="entry name" value="HTH_AraC-typ_CS"/>
</dbReference>
<keyword evidence="6" id="KW-0805">Transcription regulation</keyword>
<dbReference type="EMBL" id="DXEK01000104">
    <property type="protein sequence ID" value="HIX77189.1"/>
    <property type="molecule type" value="Genomic_DNA"/>
</dbReference>
<evidence type="ECO:0000256" key="10">
    <source>
        <dbReference type="PROSITE-ProRule" id="PRU00169"/>
    </source>
</evidence>
<feature type="modified residue" description="4-aspartylphosphate" evidence="10">
    <location>
        <position position="55"/>
    </location>
</feature>
<evidence type="ECO:0000256" key="7">
    <source>
        <dbReference type="ARBA" id="ARBA00023125"/>
    </source>
</evidence>
<reference evidence="13" key="1">
    <citation type="journal article" date="2021" name="PeerJ">
        <title>Extensive microbial diversity within the chicken gut microbiome revealed by metagenomics and culture.</title>
        <authorList>
            <person name="Gilroy R."/>
            <person name="Ravi A."/>
            <person name="Getino M."/>
            <person name="Pursley I."/>
            <person name="Horton D.L."/>
            <person name="Alikhan N.F."/>
            <person name="Baker D."/>
            <person name="Gharbi K."/>
            <person name="Hall N."/>
            <person name="Watson M."/>
            <person name="Adriaenssens E.M."/>
            <person name="Foster-Nyarko E."/>
            <person name="Jarju S."/>
            <person name="Secka A."/>
            <person name="Antonio M."/>
            <person name="Oren A."/>
            <person name="Chaudhuri R.R."/>
            <person name="La Ragione R."/>
            <person name="Hildebrand F."/>
            <person name="Pallen M.J."/>
        </authorList>
    </citation>
    <scope>NUCLEOTIDE SEQUENCE</scope>
    <source>
        <strain evidence="13">CHK183-1962</strain>
    </source>
</reference>
<dbReference type="AlphaFoldDB" id="A0A9D2BJ64"/>
<dbReference type="InterPro" id="IPR009057">
    <property type="entry name" value="Homeodomain-like_sf"/>
</dbReference>
<gene>
    <name evidence="13" type="ORF">H9734_06305</name>
</gene>
<dbReference type="PROSITE" id="PS50110">
    <property type="entry name" value="RESPONSE_REGULATORY"/>
    <property type="match status" value="1"/>
</dbReference>
<dbReference type="GO" id="GO:0005737">
    <property type="term" value="C:cytoplasm"/>
    <property type="evidence" value="ECO:0007669"/>
    <property type="project" value="UniProtKB-SubCell"/>
</dbReference>
<keyword evidence="7" id="KW-0238">DNA-binding</keyword>
<dbReference type="InterPro" id="IPR011006">
    <property type="entry name" value="CheY-like_superfamily"/>
</dbReference>
<dbReference type="Proteomes" id="UP000886890">
    <property type="component" value="Unassembled WGS sequence"/>
</dbReference>
<dbReference type="InterPro" id="IPR018060">
    <property type="entry name" value="HTH_AraC"/>
</dbReference>
<evidence type="ECO:0000313" key="14">
    <source>
        <dbReference type="Proteomes" id="UP000886890"/>
    </source>
</evidence>
<proteinExistence type="predicted"/>
<name>A0A9D2BJ64_9FIRM</name>
<evidence type="ECO:0000256" key="5">
    <source>
        <dbReference type="ARBA" id="ARBA00023012"/>
    </source>
</evidence>
<dbReference type="InterPro" id="IPR020449">
    <property type="entry name" value="Tscrpt_reg_AraC-type_HTH"/>
</dbReference>
<dbReference type="PRINTS" id="PR00032">
    <property type="entry name" value="HTHARAC"/>
</dbReference>
<evidence type="ECO:0000256" key="6">
    <source>
        <dbReference type="ARBA" id="ARBA00023015"/>
    </source>
</evidence>
<evidence type="ECO:0000256" key="8">
    <source>
        <dbReference type="ARBA" id="ARBA00023163"/>
    </source>
</evidence>
<dbReference type="PROSITE" id="PS01124">
    <property type="entry name" value="HTH_ARAC_FAMILY_2"/>
    <property type="match status" value="1"/>
</dbReference>
<dbReference type="PANTHER" id="PTHR42713:SF3">
    <property type="entry name" value="TRANSCRIPTIONAL REGULATORY PROTEIN HPTR"/>
    <property type="match status" value="1"/>
</dbReference>
<evidence type="ECO:0000313" key="13">
    <source>
        <dbReference type="EMBL" id="HIX77189.1"/>
    </source>
</evidence>
<dbReference type="SMART" id="SM00448">
    <property type="entry name" value="REC"/>
    <property type="match status" value="1"/>
</dbReference>
<accession>A0A9D2BJ64</accession>
<dbReference type="Gene3D" id="3.40.50.2300">
    <property type="match status" value="1"/>
</dbReference>
<evidence type="ECO:0000259" key="11">
    <source>
        <dbReference type="PROSITE" id="PS01124"/>
    </source>
</evidence>
<feature type="domain" description="Response regulatory" evidence="12">
    <location>
        <begin position="3"/>
        <end position="120"/>
    </location>
</feature>
<sequence length="503" mass="59058">MYSILLVEDEKLELETLRDYVDWKKLGIGPVYTARNGKRAMECMEKYAPDIVITDVQMPVMNGIQFARQLIEEGYTSKIIFLTGYDDFEYIKAAFEVHAVDYLLKPFMVEDVEVCIEKVKKQLEKEEINSWSKKYAFGQALQAFLSGEITADTMRQYYGALMERDASQIRIGIGAVYSRCSDDQINALRQRFSEIFYLYRWREILVFLLREYAAPKDASTRILNFLQEKFRKKSTLVYFEKQSEIEQLKERTNLLYGLRDFVFYQKTGISLAVEKLTIDLKEIENKTDCHIQPVKIRELCSALGVGEHERAHEICRMCCEEVYGSRRSAAVREIYAVYLYLKEYLVEADSSLKLWMKEYHSVREEDILYVENCEELENWMEAYIDKILSYFSKQKENPNYYAVVQTKTYLREHYAENIDVEKLSRVVGLSPNYLRSLFKEMTGKTILEYSVELRMEKAAELLKNKSLRVKEVSAAVGYGNVSYFGTLFQKKYGVTPNEYRKMV</sequence>
<feature type="domain" description="HTH araC/xylS-type" evidence="11">
    <location>
        <begin position="404"/>
        <end position="502"/>
    </location>
</feature>
<dbReference type="SUPFAM" id="SSF46689">
    <property type="entry name" value="Homeodomain-like"/>
    <property type="match status" value="2"/>
</dbReference>
<evidence type="ECO:0000259" key="12">
    <source>
        <dbReference type="PROSITE" id="PS50110"/>
    </source>
</evidence>
<reference evidence="13" key="2">
    <citation type="submission" date="2021-04" db="EMBL/GenBank/DDBJ databases">
        <authorList>
            <person name="Gilroy R."/>
        </authorList>
    </citation>
    <scope>NUCLEOTIDE SEQUENCE</scope>
    <source>
        <strain evidence="13">CHK183-1962</strain>
    </source>
</reference>
<dbReference type="CDD" id="cd17536">
    <property type="entry name" value="REC_YesN-like"/>
    <property type="match status" value="1"/>
</dbReference>
<dbReference type="PROSITE" id="PS00041">
    <property type="entry name" value="HTH_ARAC_FAMILY_1"/>
    <property type="match status" value="1"/>
</dbReference>
<dbReference type="SUPFAM" id="SSF52172">
    <property type="entry name" value="CheY-like"/>
    <property type="match status" value="1"/>
</dbReference>
<dbReference type="InterPro" id="IPR051552">
    <property type="entry name" value="HptR"/>
</dbReference>